<dbReference type="Proteomes" id="UP000262954">
    <property type="component" value="Unassembled WGS sequence"/>
</dbReference>
<gene>
    <name evidence="1" type="ORF">DDY73_03355</name>
</gene>
<sequence length="90" mass="10754">MVDYTVQTDSATKEMSCRASSYMFWARSSKCGMNFFPYTDFDACEAKRSSRRDEVQWMARLAPMRVLELKTSRWRNRNLVRYSRIGEYII</sequence>
<evidence type="ECO:0000313" key="1">
    <source>
        <dbReference type="EMBL" id="HBJ08018.1"/>
    </source>
</evidence>
<dbReference type="AlphaFoldDB" id="A0A354M0H9"/>
<evidence type="ECO:0000313" key="2">
    <source>
        <dbReference type="Proteomes" id="UP000262954"/>
    </source>
</evidence>
<proteinExistence type="predicted"/>
<reference evidence="1 2" key="1">
    <citation type="journal article" date="2018" name="Nat. Biotechnol.">
        <title>A standardized bacterial taxonomy based on genome phylogeny substantially revises the tree of life.</title>
        <authorList>
            <person name="Parks D.H."/>
            <person name="Chuvochina M."/>
            <person name="Waite D.W."/>
            <person name="Rinke C."/>
            <person name="Skarshewski A."/>
            <person name="Chaumeil P.A."/>
            <person name="Hugenholtz P."/>
        </authorList>
    </citation>
    <scope>NUCLEOTIDE SEQUENCE [LARGE SCALE GENOMIC DNA]</scope>
    <source>
        <strain evidence="1">UBA11482</strain>
    </source>
</reference>
<accession>A0A354M0H9</accession>
<comment type="caution">
    <text evidence="1">The sequence shown here is derived from an EMBL/GenBank/DDBJ whole genome shotgun (WGS) entry which is preliminary data.</text>
</comment>
<dbReference type="EMBL" id="DNWC01000048">
    <property type="protein sequence ID" value="HBJ08018.1"/>
    <property type="molecule type" value="Genomic_DNA"/>
</dbReference>
<protein>
    <submittedName>
        <fullName evidence="1">Uncharacterized protein</fullName>
    </submittedName>
</protein>
<organism evidence="1 2">
    <name type="scientific">Coprobacter fastidiosus</name>
    <dbReference type="NCBI Taxonomy" id="1099853"/>
    <lineage>
        <taxon>Bacteria</taxon>
        <taxon>Pseudomonadati</taxon>
        <taxon>Bacteroidota</taxon>
        <taxon>Bacteroidia</taxon>
        <taxon>Bacteroidales</taxon>
        <taxon>Barnesiellaceae</taxon>
        <taxon>Coprobacter</taxon>
    </lineage>
</organism>
<name>A0A354M0H9_9BACT</name>